<reference evidence="1 2" key="1">
    <citation type="submission" date="2024-06" db="EMBL/GenBank/DDBJ databases">
        <title>The Natural Products Discovery Center: Release of the First 8490 Sequenced Strains for Exploring Actinobacteria Biosynthetic Diversity.</title>
        <authorList>
            <person name="Kalkreuter E."/>
            <person name="Kautsar S.A."/>
            <person name="Yang D."/>
            <person name="Bader C.D."/>
            <person name="Teijaro C.N."/>
            <person name="Fluegel L."/>
            <person name="Davis C.M."/>
            <person name="Simpson J.R."/>
            <person name="Lauterbach L."/>
            <person name="Steele A.D."/>
            <person name="Gui C."/>
            <person name="Meng S."/>
            <person name="Li G."/>
            <person name="Viehrig K."/>
            <person name="Ye F."/>
            <person name="Su P."/>
            <person name="Kiefer A.F."/>
            <person name="Nichols A."/>
            <person name="Cepeda A.J."/>
            <person name="Yan W."/>
            <person name="Fan B."/>
            <person name="Jiang Y."/>
            <person name="Adhikari A."/>
            <person name="Zheng C.-J."/>
            <person name="Schuster L."/>
            <person name="Cowan T.M."/>
            <person name="Smanski M.J."/>
            <person name="Chevrette M.G."/>
            <person name="De Carvalho L.P.S."/>
            <person name="Shen B."/>
        </authorList>
    </citation>
    <scope>NUCLEOTIDE SEQUENCE [LARGE SCALE GENOMIC DNA]</scope>
    <source>
        <strain evidence="1 2">NPDC048946</strain>
    </source>
</reference>
<dbReference type="RefSeq" id="WP_358359029.1">
    <property type="nucleotide sequence ID" value="NZ_JBEZFP010000085.1"/>
</dbReference>
<accession>A0ABV3DNH6</accession>
<evidence type="ECO:0000313" key="2">
    <source>
        <dbReference type="Proteomes" id="UP001551482"/>
    </source>
</evidence>
<proteinExistence type="predicted"/>
<gene>
    <name evidence="1" type="ORF">AB0C36_27835</name>
</gene>
<protein>
    <recommendedName>
        <fullName evidence="3">Small CPxCG-related zinc finger protein</fullName>
    </recommendedName>
</protein>
<dbReference type="EMBL" id="JBEZFP010000085">
    <property type="protein sequence ID" value="MEU8137311.1"/>
    <property type="molecule type" value="Genomic_DNA"/>
</dbReference>
<name>A0ABV3DNH6_9ACTN</name>
<evidence type="ECO:0008006" key="3">
    <source>
        <dbReference type="Google" id="ProtNLM"/>
    </source>
</evidence>
<organism evidence="1 2">
    <name type="scientific">Streptodolium elevatio</name>
    <dbReference type="NCBI Taxonomy" id="3157996"/>
    <lineage>
        <taxon>Bacteria</taxon>
        <taxon>Bacillati</taxon>
        <taxon>Actinomycetota</taxon>
        <taxon>Actinomycetes</taxon>
        <taxon>Kitasatosporales</taxon>
        <taxon>Streptomycetaceae</taxon>
        <taxon>Streptodolium</taxon>
    </lineage>
</organism>
<evidence type="ECO:0000313" key="1">
    <source>
        <dbReference type="EMBL" id="MEU8137311.1"/>
    </source>
</evidence>
<sequence>MTTASEDIVCSLCGQDHVVRYRIKGTGDEFWMCPECESLWRPGADPRRSTEAYLSVYLEARGLDPADVELERVEG</sequence>
<comment type="caution">
    <text evidence="1">The sequence shown here is derived from an EMBL/GenBank/DDBJ whole genome shotgun (WGS) entry which is preliminary data.</text>
</comment>
<keyword evidence="2" id="KW-1185">Reference proteome</keyword>
<dbReference type="Proteomes" id="UP001551482">
    <property type="component" value="Unassembled WGS sequence"/>
</dbReference>